<dbReference type="InterPro" id="IPR011010">
    <property type="entry name" value="DNA_brk_join_enz"/>
</dbReference>
<protein>
    <recommendedName>
        <fullName evidence="3">Integrase</fullName>
    </recommendedName>
</protein>
<accession>A0A6I2MPH3</accession>
<name>A0A6I2MPH3_9FLAO</name>
<keyword evidence="2" id="KW-1185">Reference proteome</keyword>
<sequence length="29" mass="3457">MRHIQLVLGHGSTRTTERYTHVVDRSFMK</sequence>
<reference evidence="1 2" key="1">
    <citation type="submission" date="2019-11" db="EMBL/GenBank/DDBJ databases">
        <title>Maribacter lutea sp. nov., a marine bacterium isolated from intertidal sand.</title>
        <authorList>
            <person name="Liu A."/>
        </authorList>
    </citation>
    <scope>NUCLEOTIDE SEQUENCE [LARGE SCALE GENOMIC DNA]</scope>
    <source>
        <strain evidence="1 2">RZ05</strain>
    </source>
</reference>
<gene>
    <name evidence="1" type="ORF">GJ691_10800</name>
</gene>
<dbReference type="AlphaFoldDB" id="A0A6I2MPH3"/>
<evidence type="ECO:0008006" key="3">
    <source>
        <dbReference type="Google" id="ProtNLM"/>
    </source>
</evidence>
<comment type="caution">
    <text evidence="1">The sequence shown here is derived from an EMBL/GenBank/DDBJ whole genome shotgun (WGS) entry which is preliminary data.</text>
</comment>
<dbReference type="GO" id="GO:0003677">
    <property type="term" value="F:DNA binding"/>
    <property type="evidence" value="ECO:0007669"/>
    <property type="project" value="InterPro"/>
</dbReference>
<dbReference type="Proteomes" id="UP000443153">
    <property type="component" value="Unassembled WGS sequence"/>
</dbReference>
<proteinExistence type="predicted"/>
<organism evidence="1 2">
    <name type="scientific">Maribacter luteus</name>
    <dbReference type="NCBI Taxonomy" id="2594478"/>
    <lineage>
        <taxon>Bacteria</taxon>
        <taxon>Pseudomonadati</taxon>
        <taxon>Bacteroidota</taxon>
        <taxon>Flavobacteriia</taxon>
        <taxon>Flavobacteriales</taxon>
        <taxon>Flavobacteriaceae</taxon>
        <taxon>Maribacter</taxon>
    </lineage>
</organism>
<evidence type="ECO:0000313" key="1">
    <source>
        <dbReference type="EMBL" id="MRX64659.1"/>
    </source>
</evidence>
<dbReference type="EMBL" id="WKJH01000008">
    <property type="protein sequence ID" value="MRX64659.1"/>
    <property type="molecule type" value="Genomic_DNA"/>
</dbReference>
<dbReference type="SUPFAM" id="SSF56349">
    <property type="entry name" value="DNA breaking-rejoining enzymes"/>
    <property type="match status" value="1"/>
</dbReference>
<evidence type="ECO:0000313" key="2">
    <source>
        <dbReference type="Proteomes" id="UP000443153"/>
    </source>
</evidence>